<dbReference type="PROSITE" id="PS00868">
    <property type="entry name" value="CYS_MET_METAB_PP"/>
    <property type="match status" value="1"/>
</dbReference>
<dbReference type="PANTHER" id="PTHR11808">
    <property type="entry name" value="TRANS-SULFURATION ENZYME FAMILY MEMBER"/>
    <property type="match status" value="1"/>
</dbReference>
<dbReference type="GO" id="GO:0016829">
    <property type="term" value="F:lyase activity"/>
    <property type="evidence" value="ECO:0007669"/>
    <property type="project" value="UniProtKB-KW"/>
</dbReference>
<evidence type="ECO:0000313" key="5">
    <source>
        <dbReference type="EMBL" id="MBD2724023.1"/>
    </source>
</evidence>
<comment type="similarity">
    <text evidence="2 4">Belongs to the trans-sulfuration enzymes family.</text>
</comment>
<organism evidence="5 6">
    <name type="scientific">Hymenobacter armeniacus</name>
    <dbReference type="NCBI Taxonomy" id="2771358"/>
    <lineage>
        <taxon>Bacteria</taxon>
        <taxon>Pseudomonadati</taxon>
        <taxon>Bacteroidota</taxon>
        <taxon>Cytophagia</taxon>
        <taxon>Cytophagales</taxon>
        <taxon>Hymenobacteraceae</taxon>
        <taxon>Hymenobacter</taxon>
    </lineage>
</organism>
<dbReference type="CDD" id="cd00614">
    <property type="entry name" value="CGS_like"/>
    <property type="match status" value="1"/>
</dbReference>
<dbReference type="Gene3D" id="3.40.640.10">
    <property type="entry name" value="Type I PLP-dependent aspartate aminotransferase-like (Major domain)"/>
    <property type="match status" value="1"/>
</dbReference>
<keyword evidence="5" id="KW-0808">Transferase</keyword>
<dbReference type="Gene3D" id="3.90.1150.10">
    <property type="entry name" value="Aspartate Aminotransferase, domain 1"/>
    <property type="match status" value="1"/>
</dbReference>
<dbReference type="InterPro" id="IPR015421">
    <property type="entry name" value="PyrdxlP-dep_Trfase_major"/>
</dbReference>
<sequence>MQASTRLIQSFPVDEQTGALAVPIYQTCTFVQESPGVHKGYDYSRTANPTRSALEQLLAGLEHGHSAYAFASGMAAIDAVLKLLSTGDQIVAIDDIYGGAFRLFEHVYRRFGIDIVYCDTADLAQVQAAINERTKLVWLETPSNPTLKVSDIAGLAELAHAAGAWLCVDNTFASPVLQQPILLGADLVVHSATKYLGGHSDLIAGAVVAATEELGKQIQFIQNASGAILGPFDSFLVIRGLETLHLRIAQHCSAALQVARFLQSRPEIQAVYYPGLESHPNHDLARQQQPDGFGGIIALVLKDDTVEAATQLATSLNYFKLAVSLGGGKSLVCHSASMTHTAIPAEQRRAAGFADSLLRLSIGLEAADDLIADLAQALDGLGAAAASAPLAVPEAEAVLA</sequence>
<dbReference type="EMBL" id="JACXAC010000006">
    <property type="protein sequence ID" value="MBD2724023.1"/>
    <property type="molecule type" value="Genomic_DNA"/>
</dbReference>
<comment type="caution">
    <text evidence="5">The sequence shown here is derived from an EMBL/GenBank/DDBJ whole genome shotgun (WGS) entry which is preliminary data.</text>
</comment>
<reference evidence="5 6" key="1">
    <citation type="submission" date="2020-09" db="EMBL/GenBank/DDBJ databases">
        <authorList>
            <person name="Kim M.K."/>
        </authorList>
    </citation>
    <scope>NUCLEOTIDE SEQUENCE [LARGE SCALE GENOMIC DNA]</scope>
    <source>
        <strain evidence="5 6">BT189</strain>
    </source>
</reference>
<dbReference type="InterPro" id="IPR054542">
    <property type="entry name" value="Cys_met_metab_PP"/>
</dbReference>
<dbReference type="InterPro" id="IPR015424">
    <property type="entry name" value="PyrdxlP-dep_Trfase"/>
</dbReference>
<proteinExistence type="inferred from homology"/>
<evidence type="ECO:0000256" key="4">
    <source>
        <dbReference type="RuleBase" id="RU362118"/>
    </source>
</evidence>
<keyword evidence="5" id="KW-0456">Lyase</keyword>
<dbReference type="InterPro" id="IPR000277">
    <property type="entry name" value="Cys/Met-Metab_PyrdxlP-dep_enz"/>
</dbReference>
<comment type="cofactor">
    <cofactor evidence="1 4">
        <name>pyridoxal 5'-phosphate</name>
        <dbReference type="ChEBI" id="CHEBI:597326"/>
    </cofactor>
</comment>
<evidence type="ECO:0000256" key="1">
    <source>
        <dbReference type="ARBA" id="ARBA00001933"/>
    </source>
</evidence>
<keyword evidence="3 4" id="KW-0663">Pyridoxal phosphate</keyword>
<accession>A0ABR8JYT3</accession>
<dbReference type="PIRSF" id="PIRSF001434">
    <property type="entry name" value="CGS"/>
    <property type="match status" value="1"/>
</dbReference>
<gene>
    <name evidence="5" type="ORF">IC234_17985</name>
</gene>
<evidence type="ECO:0000313" key="6">
    <source>
        <dbReference type="Proteomes" id="UP000606003"/>
    </source>
</evidence>
<dbReference type="SUPFAM" id="SSF53383">
    <property type="entry name" value="PLP-dependent transferases"/>
    <property type="match status" value="1"/>
</dbReference>
<dbReference type="RefSeq" id="WP_190927359.1">
    <property type="nucleotide sequence ID" value="NZ_JACXAC010000006.1"/>
</dbReference>
<name>A0ABR8JYT3_9BACT</name>
<dbReference type="Pfam" id="PF01053">
    <property type="entry name" value="Cys_Met_Meta_PP"/>
    <property type="match status" value="1"/>
</dbReference>
<dbReference type="GO" id="GO:0016740">
    <property type="term" value="F:transferase activity"/>
    <property type="evidence" value="ECO:0007669"/>
    <property type="project" value="UniProtKB-KW"/>
</dbReference>
<evidence type="ECO:0000256" key="2">
    <source>
        <dbReference type="ARBA" id="ARBA00009077"/>
    </source>
</evidence>
<dbReference type="PANTHER" id="PTHR11808:SF15">
    <property type="entry name" value="CYSTATHIONINE GAMMA-LYASE"/>
    <property type="match status" value="1"/>
</dbReference>
<dbReference type="InterPro" id="IPR015422">
    <property type="entry name" value="PyrdxlP-dep_Trfase_small"/>
</dbReference>
<protein>
    <submittedName>
        <fullName evidence="5">PLP-dependent transferase</fullName>
    </submittedName>
</protein>
<evidence type="ECO:0000256" key="3">
    <source>
        <dbReference type="ARBA" id="ARBA00022898"/>
    </source>
</evidence>
<keyword evidence="6" id="KW-1185">Reference proteome</keyword>
<dbReference type="Proteomes" id="UP000606003">
    <property type="component" value="Unassembled WGS sequence"/>
</dbReference>